<dbReference type="SMART" id="SM00449">
    <property type="entry name" value="SPRY"/>
    <property type="match status" value="1"/>
</dbReference>
<comment type="caution">
    <text evidence="5">The sequence shown here is derived from an EMBL/GenBank/DDBJ whole genome shotgun (WGS) entry which is preliminary data.</text>
</comment>
<proteinExistence type="predicted"/>
<dbReference type="InterPro" id="IPR003877">
    <property type="entry name" value="SPRY_dom"/>
</dbReference>
<dbReference type="Gene3D" id="2.60.120.920">
    <property type="match status" value="1"/>
</dbReference>
<dbReference type="InterPro" id="IPR013320">
    <property type="entry name" value="ConA-like_dom_sf"/>
</dbReference>
<dbReference type="SUPFAM" id="SSF49899">
    <property type="entry name" value="Concanavalin A-like lectins/glucanases"/>
    <property type="match status" value="1"/>
</dbReference>
<dbReference type="PANTHER" id="PTHR12864">
    <property type="entry name" value="RAN BINDING PROTEIN 9-RELATED"/>
    <property type="match status" value="1"/>
</dbReference>
<dbReference type="OrthoDB" id="258495at2759"/>
<dbReference type="AlphaFoldDB" id="A0A9W8B6I3"/>
<sequence length="471" mass="52217">MAGTRPHFPRRALGLVVMILAHGVPQVVAIESDAATKIGTFTILGVFIAVALATILIWMRRTSINRKNTTVRHQDGVILIDPGPDGDYEDDIMGGYGRGQPLFPGDSSQSSSHHRDGRNNRRTSWGPTTETPRRLPYGITEDDAERFFEENLGSRESYDLAMAFERANPYQMHPVTLSPEERAWVVAQGASAWRFDPHPQASIRMREPTMVEFTINPQATAGAIGRETCVQTNLPVPKAKLVYYFEVKIIKKDPSTNVSVGWSTRPFPWWRMTGTSRYSIGYHSHRGLIYRNHPFTPLASIEEYAEGDVIGCGFRHRSGKVFFTRNGELMGILNARMFYTVYPTLSSNGPCVLQANFGLSEFLLPHANVRQWGFANPEDTRPPPPAYGQNADTYVVQVGPPPEDDDDSESDLSTLQGLEPSERTSLARESLPNHTGPQQLSPESQPPPSKQVLTGDITPRGSMDLGSVPPS</sequence>
<dbReference type="InterPro" id="IPR050618">
    <property type="entry name" value="Ubq-SigPath_Reg"/>
</dbReference>
<evidence type="ECO:0000256" key="1">
    <source>
        <dbReference type="SAM" id="MobiDB-lite"/>
    </source>
</evidence>
<feature type="domain" description="B30.2/SPRY" evidence="4">
    <location>
        <begin position="173"/>
        <end position="362"/>
    </location>
</feature>
<dbReference type="Proteomes" id="UP001151582">
    <property type="component" value="Unassembled WGS sequence"/>
</dbReference>
<dbReference type="InterPro" id="IPR043136">
    <property type="entry name" value="B30.2/SPRY_sf"/>
</dbReference>
<keyword evidence="2" id="KW-0472">Membrane</keyword>
<organism evidence="5 6">
    <name type="scientific">Dimargaris verticillata</name>
    <dbReference type="NCBI Taxonomy" id="2761393"/>
    <lineage>
        <taxon>Eukaryota</taxon>
        <taxon>Fungi</taxon>
        <taxon>Fungi incertae sedis</taxon>
        <taxon>Zoopagomycota</taxon>
        <taxon>Kickxellomycotina</taxon>
        <taxon>Dimargaritomycetes</taxon>
        <taxon>Dimargaritales</taxon>
        <taxon>Dimargaritaceae</taxon>
        <taxon>Dimargaris</taxon>
    </lineage>
</organism>
<reference evidence="5" key="1">
    <citation type="submission" date="2022-07" db="EMBL/GenBank/DDBJ databases">
        <title>Phylogenomic reconstructions and comparative analyses of Kickxellomycotina fungi.</title>
        <authorList>
            <person name="Reynolds N.K."/>
            <person name="Stajich J.E."/>
            <person name="Barry K."/>
            <person name="Grigoriev I.V."/>
            <person name="Crous P."/>
            <person name="Smith M.E."/>
        </authorList>
    </citation>
    <scope>NUCLEOTIDE SEQUENCE</scope>
    <source>
        <strain evidence="5">RSA 567</strain>
    </source>
</reference>
<accession>A0A9W8B6I3</accession>
<feature type="non-terminal residue" evidence="5">
    <location>
        <position position="471"/>
    </location>
</feature>
<name>A0A9W8B6I3_9FUNG</name>
<feature type="signal peptide" evidence="3">
    <location>
        <begin position="1"/>
        <end position="29"/>
    </location>
</feature>
<keyword evidence="2" id="KW-1133">Transmembrane helix</keyword>
<keyword evidence="3" id="KW-0732">Signal</keyword>
<protein>
    <submittedName>
        <fullName evidence="5">Protein ssh4</fullName>
    </submittedName>
</protein>
<evidence type="ECO:0000313" key="5">
    <source>
        <dbReference type="EMBL" id="KAJ1976495.1"/>
    </source>
</evidence>
<gene>
    <name evidence="5" type="primary">ssh4_2</name>
    <name evidence="5" type="ORF">H4R34_003962</name>
</gene>
<evidence type="ECO:0000256" key="2">
    <source>
        <dbReference type="SAM" id="Phobius"/>
    </source>
</evidence>
<dbReference type="EMBL" id="JANBQB010000426">
    <property type="protein sequence ID" value="KAJ1976495.1"/>
    <property type="molecule type" value="Genomic_DNA"/>
</dbReference>
<evidence type="ECO:0000256" key="3">
    <source>
        <dbReference type="SAM" id="SignalP"/>
    </source>
</evidence>
<evidence type="ECO:0000313" key="6">
    <source>
        <dbReference type="Proteomes" id="UP001151582"/>
    </source>
</evidence>
<feature type="region of interest" description="Disordered" evidence="1">
    <location>
        <begin position="89"/>
        <end position="136"/>
    </location>
</feature>
<evidence type="ECO:0000259" key="4">
    <source>
        <dbReference type="PROSITE" id="PS50188"/>
    </source>
</evidence>
<dbReference type="Pfam" id="PF00622">
    <property type="entry name" value="SPRY"/>
    <property type="match status" value="1"/>
</dbReference>
<feature type="region of interest" description="Disordered" evidence="1">
    <location>
        <begin position="374"/>
        <end position="471"/>
    </location>
</feature>
<keyword evidence="2" id="KW-0812">Transmembrane</keyword>
<dbReference type="PROSITE" id="PS50188">
    <property type="entry name" value="B302_SPRY"/>
    <property type="match status" value="1"/>
</dbReference>
<keyword evidence="6" id="KW-1185">Reference proteome</keyword>
<feature type="transmembrane region" description="Helical" evidence="2">
    <location>
        <begin position="39"/>
        <end position="59"/>
    </location>
</feature>
<feature type="chain" id="PRO_5040757472" evidence="3">
    <location>
        <begin position="30"/>
        <end position="471"/>
    </location>
</feature>
<dbReference type="InterPro" id="IPR001870">
    <property type="entry name" value="B30.2/SPRY"/>
</dbReference>